<dbReference type="SUPFAM" id="SSF48498">
    <property type="entry name" value="Tetracyclin repressor-like, C-terminal domain"/>
    <property type="match status" value="1"/>
</dbReference>
<feature type="non-terminal residue" evidence="6">
    <location>
        <position position="188"/>
    </location>
</feature>
<dbReference type="AlphaFoldDB" id="A0A1X0XKY9"/>
<sequence>MRAPRKDVQRNRHKLVTAAREAFNEQGPQTSLEEIARRAGVGATTLYRHFADKDDLVIAVLDELIAEAREGTDTAAAIPDPRAAFRSMFVGSCDLSDADTETFLQLAATSPRTKAHAHRLIVDLVEPFTTRLRQAGGLHPDITADDIAMFIRMTVAADDHAGRVKAVQILLAGLTQSHDGPSPARRKK</sequence>
<dbReference type="GO" id="GO:0000976">
    <property type="term" value="F:transcription cis-regulatory region binding"/>
    <property type="evidence" value="ECO:0007669"/>
    <property type="project" value="TreeGrafter"/>
</dbReference>
<feature type="DNA-binding region" description="H-T-H motif" evidence="4">
    <location>
        <begin position="31"/>
        <end position="50"/>
    </location>
</feature>
<name>A0A1X0XKY9_MYCSI</name>
<evidence type="ECO:0000259" key="5">
    <source>
        <dbReference type="PROSITE" id="PS50977"/>
    </source>
</evidence>
<dbReference type="PANTHER" id="PTHR30055:SF234">
    <property type="entry name" value="HTH-TYPE TRANSCRIPTIONAL REGULATOR BETI"/>
    <property type="match status" value="1"/>
</dbReference>
<dbReference type="InterPro" id="IPR023772">
    <property type="entry name" value="DNA-bd_HTH_TetR-type_CS"/>
</dbReference>
<evidence type="ECO:0000256" key="2">
    <source>
        <dbReference type="ARBA" id="ARBA00023125"/>
    </source>
</evidence>
<keyword evidence="2 4" id="KW-0238">DNA-binding</keyword>
<evidence type="ECO:0000256" key="3">
    <source>
        <dbReference type="ARBA" id="ARBA00023163"/>
    </source>
</evidence>
<dbReference type="InterPro" id="IPR050109">
    <property type="entry name" value="HTH-type_TetR-like_transc_reg"/>
</dbReference>
<dbReference type="Gene3D" id="1.10.357.10">
    <property type="entry name" value="Tetracycline Repressor, domain 2"/>
    <property type="match status" value="1"/>
</dbReference>
<dbReference type="PANTHER" id="PTHR30055">
    <property type="entry name" value="HTH-TYPE TRANSCRIPTIONAL REGULATOR RUTR"/>
    <property type="match status" value="1"/>
</dbReference>
<dbReference type="RefSeq" id="WP_084953690.1">
    <property type="nucleotide sequence ID" value="NZ_MZZM01000036.1"/>
</dbReference>
<dbReference type="SUPFAM" id="SSF46689">
    <property type="entry name" value="Homeodomain-like"/>
    <property type="match status" value="1"/>
</dbReference>
<evidence type="ECO:0000256" key="4">
    <source>
        <dbReference type="PROSITE-ProRule" id="PRU00335"/>
    </source>
</evidence>
<dbReference type="Proteomes" id="UP000193040">
    <property type="component" value="Unassembled WGS sequence"/>
</dbReference>
<dbReference type="InterPro" id="IPR036271">
    <property type="entry name" value="Tet_transcr_reg_TetR-rel_C_sf"/>
</dbReference>
<accession>A0A1X0XKY9</accession>
<organism evidence="6 7">
    <name type="scientific">Mycobacterium simiae</name>
    <name type="common">Mycobacterium habana</name>
    <dbReference type="NCBI Taxonomy" id="1784"/>
    <lineage>
        <taxon>Bacteria</taxon>
        <taxon>Bacillati</taxon>
        <taxon>Actinomycetota</taxon>
        <taxon>Actinomycetes</taxon>
        <taxon>Mycobacteriales</taxon>
        <taxon>Mycobacteriaceae</taxon>
        <taxon>Mycobacterium</taxon>
        <taxon>Mycobacterium simiae complex</taxon>
    </lineage>
</organism>
<keyword evidence="7" id="KW-1185">Reference proteome</keyword>
<dbReference type="PROSITE" id="PS50977">
    <property type="entry name" value="HTH_TETR_2"/>
    <property type="match status" value="1"/>
</dbReference>
<gene>
    <name evidence="6" type="ORF">B5M45_28510</name>
</gene>
<dbReference type="PRINTS" id="PR00455">
    <property type="entry name" value="HTHTETR"/>
</dbReference>
<protein>
    <recommendedName>
        <fullName evidence="5">HTH tetR-type domain-containing protein</fullName>
    </recommendedName>
</protein>
<reference evidence="6 7" key="1">
    <citation type="submission" date="2017-03" db="EMBL/GenBank/DDBJ databases">
        <title>Genomic insights into Mycobacterium simiae human colonization.</title>
        <authorList>
            <person name="Steffani J.L."/>
            <person name="Brunck M.E."/>
            <person name="Cruz E."/>
            <person name="Montiel R."/>
            <person name="Barona F."/>
        </authorList>
    </citation>
    <scope>NUCLEOTIDE SEQUENCE [LARGE SCALE GENOMIC DNA]</scope>
    <source>
        <strain evidence="6 7">MsiGto</strain>
    </source>
</reference>
<comment type="caution">
    <text evidence="6">The sequence shown here is derived from an EMBL/GenBank/DDBJ whole genome shotgun (WGS) entry which is preliminary data.</text>
</comment>
<dbReference type="InterPro" id="IPR001647">
    <property type="entry name" value="HTH_TetR"/>
</dbReference>
<dbReference type="EMBL" id="MZZM01000036">
    <property type="protein sequence ID" value="ORJ53592.1"/>
    <property type="molecule type" value="Genomic_DNA"/>
</dbReference>
<feature type="domain" description="HTH tetR-type" evidence="5">
    <location>
        <begin position="9"/>
        <end position="68"/>
    </location>
</feature>
<keyword evidence="1" id="KW-0805">Transcription regulation</keyword>
<evidence type="ECO:0000256" key="1">
    <source>
        <dbReference type="ARBA" id="ARBA00023015"/>
    </source>
</evidence>
<dbReference type="InterPro" id="IPR009057">
    <property type="entry name" value="Homeodomain-like_sf"/>
</dbReference>
<dbReference type="PROSITE" id="PS01081">
    <property type="entry name" value="HTH_TETR_1"/>
    <property type="match status" value="1"/>
</dbReference>
<proteinExistence type="predicted"/>
<dbReference type="GO" id="GO:0003700">
    <property type="term" value="F:DNA-binding transcription factor activity"/>
    <property type="evidence" value="ECO:0007669"/>
    <property type="project" value="TreeGrafter"/>
</dbReference>
<evidence type="ECO:0000313" key="6">
    <source>
        <dbReference type="EMBL" id="ORJ53592.1"/>
    </source>
</evidence>
<evidence type="ECO:0000313" key="7">
    <source>
        <dbReference type="Proteomes" id="UP000193040"/>
    </source>
</evidence>
<keyword evidence="3" id="KW-0804">Transcription</keyword>
<dbReference type="Pfam" id="PF00440">
    <property type="entry name" value="TetR_N"/>
    <property type="match status" value="1"/>
</dbReference>